<keyword evidence="1" id="KW-1133">Transmembrane helix</keyword>
<keyword evidence="1" id="KW-0812">Transmembrane</keyword>
<evidence type="ECO:0000313" key="2">
    <source>
        <dbReference type="EnsemblMetazoa" id="Aqu2.1.18741_001"/>
    </source>
</evidence>
<dbReference type="AlphaFoldDB" id="A0A1X7TU27"/>
<name>A0A1X7TU27_AMPQE</name>
<evidence type="ECO:0000256" key="1">
    <source>
        <dbReference type="SAM" id="Phobius"/>
    </source>
</evidence>
<feature type="transmembrane region" description="Helical" evidence="1">
    <location>
        <begin position="34"/>
        <end position="54"/>
    </location>
</feature>
<dbReference type="InParanoid" id="A0A1X7TU27"/>
<feature type="transmembrane region" description="Helical" evidence="1">
    <location>
        <begin position="60"/>
        <end position="77"/>
    </location>
</feature>
<keyword evidence="1" id="KW-0472">Membrane</keyword>
<protein>
    <submittedName>
        <fullName evidence="2">Uncharacterized protein</fullName>
    </submittedName>
</protein>
<organism evidence="2">
    <name type="scientific">Amphimedon queenslandica</name>
    <name type="common">Sponge</name>
    <dbReference type="NCBI Taxonomy" id="400682"/>
    <lineage>
        <taxon>Eukaryota</taxon>
        <taxon>Metazoa</taxon>
        <taxon>Porifera</taxon>
        <taxon>Demospongiae</taxon>
        <taxon>Heteroscleromorpha</taxon>
        <taxon>Haplosclerida</taxon>
        <taxon>Niphatidae</taxon>
        <taxon>Amphimedon</taxon>
    </lineage>
</organism>
<reference evidence="2" key="1">
    <citation type="submission" date="2017-05" db="UniProtKB">
        <authorList>
            <consortium name="EnsemblMetazoa"/>
        </authorList>
    </citation>
    <scope>IDENTIFICATION</scope>
</reference>
<accession>A0A1X7TU27</accession>
<dbReference type="EnsemblMetazoa" id="Aqu2.1.18741_001">
    <property type="protein sequence ID" value="Aqu2.1.18741_001"/>
    <property type="gene ID" value="Aqu2.1.18741"/>
</dbReference>
<proteinExistence type="predicted"/>
<sequence>RVVMVQWRGWCGLHEYGQGFESGQDYRVKLCCSFLFFSFLKISFFCNFFFLAFFGSRNSTLSYILAYGVVGLGLGFSV</sequence>